<dbReference type="EMBL" id="JABXIY010000031">
    <property type="protein sequence ID" value="NVK97702.1"/>
    <property type="molecule type" value="Genomic_DNA"/>
</dbReference>
<evidence type="ECO:0000313" key="2">
    <source>
        <dbReference type="EMBL" id="NVK97702.1"/>
    </source>
</evidence>
<evidence type="ECO:0000313" key="3">
    <source>
        <dbReference type="Proteomes" id="UP000565723"/>
    </source>
</evidence>
<name>A0A850LJH0_9RHOB</name>
<dbReference type="InterPro" id="IPR041685">
    <property type="entry name" value="AAA_GajA/Old/RecF-like"/>
</dbReference>
<organism evidence="2 3">
    <name type="scientific">Ruegeria pomeroyi</name>
    <dbReference type="NCBI Taxonomy" id="89184"/>
    <lineage>
        <taxon>Bacteria</taxon>
        <taxon>Pseudomonadati</taxon>
        <taxon>Pseudomonadota</taxon>
        <taxon>Alphaproteobacteria</taxon>
        <taxon>Rhodobacterales</taxon>
        <taxon>Roseobacteraceae</taxon>
        <taxon>Ruegeria</taxon>
    </lineage>
</organism>
<gene>
    <name evidence="2" type="ORF">HW564_12290</name>
</gene>
<comment type="caution">
    <text evidence="2">The sequence shown here is derived from an EMBL/GenBank/DDBJ whole genome shotgun (WGS) entry which is preliminary data.</text>
</comment>
<dbReference type="OMA" id="WPYGFFE"/>
<dbReference type="AlphaFoldDB" id="A0A850LJH0"/>
<dbReference type="PANTHER" id="PTHR43581">
    <property type="entry name" value="ATP/GTP PHOSPHATASE"/>
    <property type="match status" value="1"/>
</dbReference>
<feature type="domain" description="Endonuclease GajA/Old nuclease/RecF-like AAA" evidence="1">
    <location>
        <begin position="384"/>
        <end position="475"/>
    </location>
</feature>
<dbReference type="RefSeq" id="WP_011047428.1">
    <property type="nucleotide sequence ID" value="NZ_CP076685.1"/>
</dbReference>
<accession>A0A850LJH0</accession>
<dbReference type="Pfam" id="PF13175">
    <property type="entry name" value="AAA_15"/>
    <property type="match status" value="1"/>
</dbReference>
<dbReference type="Gene3D" id="3.40.50.300">
    <property type="entry name" value="P-loop containing nucleotide triphosphate hydrolases"/>
    <property type="match status" value="1"/>
</dbReference>
<protein>
    <submittedName>
        <fullName evidence="2">DUF3696 domain-containing protein</fullName>
    </submittedName>
</protein>
<dbReference type="PANTHER" id="PTHR43581:SF2">
    <property type="entry name" value="EXCINUCLEASE ATPASE SUBUNIT"/>
    <property type="match status" value="1"/>
</dbReference>
<dbReference type="InterPro" id="IPR027417">
    <property type="entry name" value="P-loop_NTPase"/>
</dbReference>
<dbReference type="SUPFAM" id="SSF52540">
    <property type="entry name" value="P-loop containing nucleoside triphosphate hydrolases"/>
    <property type="match status" value="1"/>
</dbReference>
<sequence length="531" mass="60469">MRISYGVENLRSLTRTPEIELRPITILIGRNSAGKSTYLRSFALMRQSLEVKSSAPILWYGDYVDFGDFDAAVSNGDKDSDITFNFRVEDLDTRDVEDEIYYYNEYAYRSSRRKISYQAVSLSISLGEQLRRTVRRRIALEIPEDRISAVASFEKDGRECSDFQINGQRLSDLIPNVAVYFRASDIFDRPVLVRQVRKDGKSLRRVVGAASEIGSAISQRLRQQVDKRISEENLAIEARRILNHPRLDPTSLQQLRLRAGNRSFRKLYDRWLKDEASTTLAEIDHLCALNHALITVGRVSSVLKGFFRNTTYLGPARARSERYYRSQELEVSEISPDGQNLPMFLASLSTTEQGRFSDWVEEAFGFGVLVERKEGHVSIKLRQRTISVNVADTGYGVSQILPVLAQIWWATQIPRNYTRQMRHGLRPITMEQPELHLHPAHQAKLADVFQSAIERSNASGPEAVLLIETHSEALINRLGELIEYGKIAANDVQVVIFSARGEGEELNTEISTSTFDDNGALRDWPYGFFNY</sequence>
<dbReference type="InterPro" id="IPR051396">
    <property type="entry name" value="Bact_Antivir_Def_Nuclease"/>
</dbReference>
<dbReference type="Proteomes" id="UP000565723">
    <property type="component" value="Unassembled WGS sequence"/>
</dbReference>
<reference evidence="2 3" key="1">
    <citation type="journal article" date="2020" name="Proc. Natl. Acad. Sci. U.S.A.">
        <title>Ecological drivers of bacterial community assembly in synthetic phycospheres.</title>
        <authorList>
            <person name="Fu H."/>
            <person name="Uchimiya M."/>
            <person name="Gore J."/>
            <person name="Moran M.A."/>
        </authorList>
    </citation>
    <scope>NUCLEOTIDE SEQUENCE [LARGE SCALE GENOMIC DNA]</scope>
    <source>
        <strain evidence="2">HF-Din03</strain>
    </source>
</reference>
<evidence type="ECO:0000259" key="1">
    <source>
        <dbReference type="Pfam" id="PF13175"/>
    </source>
</evidence>
<proteinExistence type="predicted"/>